<dbReference type="GO" id="GO:0006313">
    <property type="term" value="P:DNA transposition"/>
    <property type="evidence" value="ECO:0007669"/>
    <property type="project" value="InterPro"/>
</dbReference>
<dbReference type="PANTHER" id="PTHR30298">
    <property type="entry name" value="H REPEAT-ASSOCIATED PREDICTED TRANSPOSASE"/>
    <property type="match status" value="1"/>
</dbReference>
<dbReference type="InterPro" id="IPR047647">
    <property type="entry name" value="ISAs1_transpos"/>
</dbReference>
<dbReference type="PANTHER" id="PTHR30298:SF0">
    <property type="entry name" value="PROTEIN YBFL-RELATED"/>
    <property type="match status" value="1"/>
</dbReference>
<sequence length="264" mass="30843">MIKVPIIMYRKDDQTKKVGTVPVGENRDEVKQTNEITVAASLLDSIDIENKDITADALHTQWKFAKYIVEERNAHYFFNVKVNRPTLFNDISYYFLNSNKEPEVIDISPCDHGRIEIRKIWTTTELNGYLSFPHVGQAFAIEREFINKRTGKVSHDIAYGITSRNKDEADAERILEVNRGHWTIENCCHYILDWNYDEDRSRIKTGYGPENMTRLRKFAIGVVKSKKLAKQTVSQKMRRLSFNVRAVFDYLKMTKRFQPVVLNN</sequence>
<dbReference type="InterPro" id="IPR051698">
    <property type="entry name" value="Transposase_11-like"/>
</dbReference>
<evidence type="ECO:0000259" key="1">
    <source>
        <dbReference type="Pfam" id="PF01609"/>
    </source>
</evidence>
<accession>E1YKZ7</accession>
<evidence type="ECO:0000313" key="2">
    <source>
        <dbReference type="EMBL" id="CBX30780.1"/>
    </source>
</evidence>
<proteinExistence type="predicted"/>
<reference evidence="2" key="1">
    <citation type="journal article" date="2011" name="Environ. Microbiol.">
        <title>Genomic insights into the metabolic potential of the polycyclic aromatic hydrocarbon degrading sulfate-reducing Deltaproteobacterium N47.</title>
        <authorList>
            <person name="Bergmann F."/>
            <person name="Selesi D."/>
            <person name="Weinmaier T."/>
            <person name="Tischler P."/>
            <person name="Rattei T."/>
            <person name="Meckenstock R.U."/>
        </authorList>
    </citation>
    <scope>NUCLEOTIDE SEQUENCE</scope>
</reference>
<dbReference type="AlphaFoldDB" id="E1YKZ7"/>
<dbReference type="Pfam" id="PF01609">
    <property type="entry name" value="DDE_Tnp_1"/>
    <property type="match status" value="1"/>
</dbReference>
<dbReference type="GO" id="GO:0003677">
    <property type="term" value="F:DNA binding"/>
    <property type="evidence" value="ECO:0007669"/>
    <property type="project" value="InterPro"/>
</dbReference>
<feature type="domain" description="Transposase IS4-like" evidence="1">
    <location>
        <begin position="32"/>
        <end position="205"/>
    </location>
</feature>
<protein>
    <recommendedName>
        <fullName evidence="1">Transposase IS4-like domain-containing protein</fullName>
    </recommendedName>
</protein>
<dbReference type="EMBL" id="FR695877">
    <property type="protein sequence ID" value="CBX30780.1"/>
    <property type="molecule type" value="Genomic_DNA"/>
</dbReference>
<dbReference type="InterPro" id="IPR002559">
    <property type="entry name" value="Transposase_11"/>
</dbReference>
<organism evidence="2">
    <name type="scientific">uncultured Desulfobacterium sp</name>
    <dbReference type="NCBI Taxonomy" id="201089"/>
    <lineage>
        <taxon>Bacteria</taxon>
        <taxon>Pseudomonadati</taxon>
        <taxon>Thermodesulfobacteriota</taxon>
        <taxon>Desulfobacteria</taxon>
        <taxon>Desulfobacterales</taxon>
        <taxon>Desulfobacteriaceae</taxon>
        <taxon>Desulfobacterium</taxon>
        <taxon>environmental samples</taxon>
    </lineage>
</organism>
<dbReference type="GO" id="GO:0004803">
    <property type="term" value="F:transposase activity"/>
    <property type="evidence" value="ECO:0007669"/>
    <property type="project" value="InterPro"/>
</dbReference>
<dbReference type="NCBIfam" id="NF033564">
    <property type="entry name" value="transpos_ISAs1"/>
    <property type="match status" value="1"/>
</dbReference>
<gene>
    <name evidence="2" type="ORF">N47_E42920</name>
</gene>
<name>E1YKZ7_9BACT</name>